<dbReference type="AlphaFoldDB" id="A0A0D0BL16"/>
<protein>
    <submittedName>
        <fullName evidence="1">Uncharacterized protein</fullName>
    </submittedName>
</protein>
<keyword evidence="2" id="KW-1185">Reference proteome</keyword>
<evidence type="ECO:0000313" key="2">
    <source>
        <dbReference type="Proteomes" id="UP000053593"/>
    </source>
</evidence>
<sequence length="179" mass="21406">LFCYVDDTYGWEDEVNTMLYRPYNRHFPMKQALLLYLWDFLGIPHKCEKQLFGFILVIISFQVDPNAMTITLPSESKEDLIRFIQHFILSPSRWRTLHKFQMLSGWVNWSFNVFPLLHPCLCNVYNKMKGKNRPDAPIYLNKAVKDDLTWFINHIRRSQGTLIFDGMDWNPYLECDMTI</sequence>
<feature type="non-terminal residue" evidence="1">
    <location>
        <position position="179"/>
    </location>
</feature>
<dbReference type="Proteomes" id="UP000053593">
    <property type="component" value="Unassembled WGS sequence"/>
</dbReference>
<feature type="non-terminal residue" evidence="1">
    <location>
        <position position="1"/>
    </location>
</feature>
<evidence type="ECO:0000313" key="1">
    <source>
        <dbReference type="EMBL" id="KIK50139.1"/>
    </source>
</evidence>
<name>A0A0D0BL16_9AGAR</name>
<proteinExistence type="predicted"/>
<reference evidence="1 2" key="1">
    <citation type="submission" date="2014-04" db="EMBL/GenBank/DDBJ databases">
        <title>Evolutionary Origins and Diversification of the Mycorrhizal Mutualists.</title>
        <authorList>
            <consortium name="DOE Joint Genome Institute"/>
            <consortium name="Mycorrhizal Genomics Consortium"/>
            <person name="Kohler A."/>
            <person name="Kuo A."/>
            <person name="Nagy L.G."/>
            <person name="Floudas D."/>
            <person name="Copeland A."/>
            <person name="Barry K.W."/>
            <person name="Cichocki N."/>
            <person name="Veneault-Fourrey C."/>
            <person name="LaButti K."/>
            <person name="Lindquist E.A."/>
            <person name="Lipzen A."/>
            <person name="Lundell T."/>
            <person name="Morin E."/>
            <person name="Murat C."/>
            <person name="Riley R."/>
            <person name="Ohm R."/>
            <person name="Sun H."/>
            <person name="Tunlid A."/>
            <person name="Henrissat B."/>
            <person name="Grigoriev I.V."/>
            <person name="Hibbett D.S."/>
            <person name="Martin F."/>
        </authorList>
    </citation>
    <scope>NUCLEOTIDE SEQUENCE [LARGE SCALE GENOMIC DNA]</scope>
    <source>
        <strain evidence="1 2">FD-317 M1</strain>
    </source>
</reference>
<gene>
    <name evidence="1" type="ORF">GYMLUDRAFT_112360</name>
</gene>
<dbReference type="OrthoDB" id="198652at2759"/>
<dbReference type="EMBL" id="KN834928">
    <property type="protein sequence ID" value="KIK50139.1"/>
    <property type="molecule type" value="Genomic_DNA"/>
</dbReference>
<organism evidence="1 2">
    <name type="scientific">Collybiopsis luxurians FD-317 M1</name>
    <dbReference type="NCBI Taxonomy" id="944289"/>
    <lineage>
        <taxon>Eukaryota</taxon>
        <taxon>Fungi</taxon>
        <taxon>Dikarya</taxon>
        <taxon>Basidiomycota</taxon>
        <taxon>Agaricomycotina</taxon>
        <taxon>Agaricomycetes</taxon>
        <taxon>Agaricomycetidae</taxon>
        <taxon>Agaricales</taxon>
        <taxon>Marasmiineae</taxon>
        <taxon>Omphalotaceae</taxon>
        <taxon>Collybiopsis</taxon>
        <taxon>Collybiopsis luxurians</taxon>
    </lineage>
</organism>
<dbReference type="HOGENOM" id="CLU_134793_0_0_1"/>
<accession>A0A0D0BL16</accession>